<keyword evidence="4" id="KW-1185">Reference proteome</keyword>
<dbReference type="EMBL" id="JARJCN010000005">
    <property type="protein sequence ID" value="KAJ7100962.1"/>
    <property type="molecule type" value="Genomic_DNA"/>
</dbReference>
<feature type="compositionally biased region" description="Polar residues" evidence="1">
    <location>
        <begin position="414"/>
        <end position="426"/>
    </location>
</feature>
<evidence type="ECO:0000256" key="1">
    <source>
        <dbReference type="SAM" id="MobiDB-lite"/>
    </source>
</evidence>
<feature type="transmembrane region" description="Helical" evidence="2">
    <location>
        <begin position="65"/>
        <end position="88"/>
    </location>
</feature>
<keyword evidence="2" id="KW-1133">Transmembrane helix</keyword>
<evidence type="ECO:0000256" key="2">
    <source>
        <dbReference type="SAM" id="Phobius"/>
    </source>
</evidence>
<evidence type="ECO:0000313" key="3">
    <source>
        <dbReference type="EMBL" id="KAJ7100962.1"/>
    </source>
</evidence>
<accession>A0AAD6UEU7</accession>
<keyword evidence="2" id="KW-0472">Membrane</keyword>
<evidence type="ECO:0000313" key="4">
    <source>
        <dbReference type="Proteomes" id="UP001222325"/>
    </source>
</evidence>
<dbReference type="Proteomes" id="UP001222325">
    <property type="component" value="Unassembled WGS sequence"/>
</dbReference>
<sequence length="632" mass="68635">MSQHNSGDVDPGVVAARYGEESSSESRIRDNDLGDALLRSAKSLLRTSHSAEEPRESQLTSSKTLRLLSALLHAILVALHLLLLGIWATRLEHRAIFSLAKQSLIHPAITVVSNTFGTVYTALLVYVTQTLSMRRSLQTEQTLTATHDTASAWAGIGSAVVGVWNQKAVPASLGGVLAAFMYLGSVLVLHITTPALFSVETFSSVQVIDVGTQGLPAFNATLGAYNSTLYHRNFSTYAYDRMYSYVYGSLYFLPSVLGSPPNQTLGLDGGTLYDVLGNNTGTGTALINATGFNITCGYLADVHMRFSPNGSQWSGTTDGTEDTLISIQTAEPGIITRPALAGNTWLNSLNTLVLYSTIAVLDSTGSRGPTVNLDLPINDPVLMGSTVSAVQFLACSQTLVSQTAMVEAQSHQSVGQQPQIQKTTSAWRPFNGPTGTFNPNNALDTRPNSVLIYLVKGFLLRTSRRYLMQRLDLHKPGNGSLRTNVTLHELENALSELIASMFWTLGHIAPAYGNQVDGPPILVDGRNMSTFTIAEIPKLFTLVQGSSEVNQTVVMGRLDLSITMTAVHDEDHQINGTGILHAIWMYRNHPELKVQLEQVDYPTDDSLRDAGMVSTRLVKQRLRDRKSREPSI</sequence>
<feature type="transmembrane region" description="Helical" evidence="2">
    <location>
        <begin position="108"/>
        <end position="127"/>
    </location>
</feature>
<feature type="compositionally biased region" description="Basic and acidic residues" evidence="1">
    <location>
        <begin position="18"/>
        <end position="32"/>
    </location>
</feature>
<name>A0AAD6UEU7_9AGAR</name>
<feature type="transmembrane region" description="Helical" evidence="2">
    <location>
        <begin position="176"/>
        <end position="197"/>
    </location>
</feature>
<gene>
    <name evidence="3" type="ORF">B0H15DRAFT_796624</name>
</gene>
<comment type="caution">
    <text evidence="3">The sequence shown here is derived from an EMBL/GenBank/DDBJ whole genome shotgun (WGS) entry which is preliminary data.</text>
</comment>
<keyword evidence="2" id="KW-0812">Transmembrane</keyword>
<proteinExistence type="predicted"/>
<feature type="region of interest" description="Disordered" evidence="1">
    <location>
        <begin position="414"/>
        <end position="441"/>
    </location>
</feature>
<dbReference type="AlphaFoldDB" id="A0AAD6UEU7"/>
<protein>
    <submittedName>
        <fullName evidence="3">Uncharacterized protein</fullName>
    </submittedName>
</protein>
<reference evidence="3" key="1">
    <citation type="submission" date="2023-03" db="EMBL/GenBank/DDBJ databases">
        <title>Massive genome expansion in bonnet fungi (Mycena s.s.) driven by repeated elements and novel gene families across ecological guilds.</title>
        <authorList>
            <consortium name="Lawrence Berkeley National Laboratory"/>
            <person name="Harder C.B."/>
            <person name="Miyauchi S."/>
            <person name="Viragh M."/>
            <person name="Kuo A."/>
            <person name="Thoen E."/>
            <person name="Andreopoulos B."/>
            <person name="Lu D."/>
            <person name="Skrede I."/>
            <person name="Drula E."/>
            <person name="Henrissat B."/>
            <person name="Morin E."/>
            <person name="Kohler A."/>
            <person name="Barry K."/>
            <person name="LaButti K."/>
            <person name="Morin E."/>
            <person name="Salamov A."/>
            <person name="Lipzen A."/>
            <person name="Mereny Z."/>
            <person name="Hegedus B."/>
            <person name="Baldrian P."/>
            <person name="Stursova M."/>
            <person name="Weitz H."/>
            <person name="Taylor A."/>
            <person name="Grigoriev I.V."/>
            <person name="Nagy L.G."/>
            <person name="Martin F."/>
            <person name="Kauserud H."/>
        </authorList>
    </citation>
    <scope>NUCLEOTIDE SEQUENCE</scope>
    <source>
        <strain evidence="3">CBHHK173m</strain>
    </source>
</reference>
<organism evidence="3 4">
    <name type="scientific">Mycena belliarum</name>
    <dbReference type="NCBI Taxonomy" id="1033014"/>
    <lineage>
        <taxon>Eukaryota</taxon>
        <taxon>Fungi</taxon>
        <taxon>Dikarya</taxon>
        <taxon>Basidiomycota</taxon>
        <taxon>Agaricomycotina</taxon>
        <taxon>Agaricomycetes</taxon>
        <taxon>Agaricomycetidae</taxon>
        <taxon>Agaricales</taxon>
        <taxon>Marasmiineae</taxon>
        <taxon>Mycenaceae</taxon>
        <taxon>Mycena</taxon>
    </lineage>
</organism>
<feature type="region of interest" description="Disordered" evidence="1">
    <location>
        <begin position="1"/>
        <end position="32"/>
    </location>
</feature>